<organism evidence="2 3">
    <name type="scientific">Crepidotus variabilis</name>
    <dbReference type="NCBI Taxonomy" id="179855"/>
    <lineage>
        <taxon>Eukaryota</taxon>
        <taxon>Fungi</taxon>
        <taxon>Dikarya</taxon>
        <taxon>Basidiomycota</taxon>
        <taxon>Agaricomycotina</taxon>
        <taxon>Agaricomycetes</taxon>
        <taxon>Agaricomycetidae</taxon>
        <taxon>Agaricales</taxon>
        <taxon>Agaricineae</taxon>
        <taxon>Crepidotaceae</taxon>
        <taxon>Crepidotus</taxon>
    </lineage>
</organism>
<sequence length="688" mass="78677">MSHYAYKAPKITTAWHRKSTGPSQYYANCHEMAFSSNITLRHRVFNNNWHLLMRERTQLRISDFVTAYIKHISRASEVLPSVILTITTCFCKPSVFRTMSTTDLHARSPFSSRLNTTYIPNDAEAQLAKKIALQEGTRLAALEQEIKRAAEQYNELRNQHLVLLTFIRDHLKMIHPLRRGIPDDILQEIFLHCIPINGFAALHRSKPPLGLTAVCSSWRRVALATPRLWASLHIPIFEQARWEPNSDRRGFLSPEQARELLRRRETVIKRCLALSKKLPLELSLPAADSLQMAIGFPEELNLVLDIFSVCASRMKRLNIDITKFRLNEVTKMTSLSMGLLEELHISFQAFGFDFQDHQGKWNTLPPFSAPHLKQLWFSDFPFFIIPSLPIVWYQITHLCLERTTGPYDVQELIQLLKNCAQLVHCSLISSAFHVRHHHPFLPSVNLDQTVVLHHLKYFDIDVAYPHEHAAPAFSAFQLPALEDVGFFWAGLIRSPLISLVERCNLRVLNTAGALFSGEEFIDCLRECHNLTVLLLSDKDKLSGLIDRTRFEGRSDIDRSDAFLRMLSSPALDGFVLCPRLEVFQSAVAQAKYTDQAVLDFVKAKQEGIPGVSQLKFFSIAFSRAQKLPLAKSLEPYRMQGLRLILRYLAPCRPGSETLGQTLADASMPKPFERYRRTTVDPRIGRDIF</sequence>
<comment type="caution">
    <text evidence="2">The sequence shown here is derived from an EMBL/GenBank/DDBJ whole genome shotgun (WGS) entry which is preliminary data.</text>
</comment>
<dbReference type="SUPFAM" id="SSF52047">
    <property type="entry name" value="RNI-like"/>
    <property type="match status" value="1"/>
</dbReference>
<dbReference type="Proteomes" id="UP000807306">
    <property type="component" value="Unassembled WGS sequence"/>
</dbReference>
<reference evidence="2" key="1">
    <citation type="submission" date="2020-11" db="EMBL/GenBank/DDBJ databases">
        <authorList>
            <consortium name="DOE Joint Genome Institute"/>
            <person name="Ahrendt S."/>
            <person name="Riley R."/>
            <person name="Andreopoulos W."/>
            <person name="Labutti K."/>
            <person name="Pangilinan J."/>
            <person name="Ruiz-Duenas F.J."/>
            <person name="Barrasa J.M."/>
            <person name="Sanchez-Garcia M."/>
            <person name="Camarero S."/>
            <person name="Miyauchi S."/>
            <person name="Serrano A."/>
            <person name="Linde D."/>
            <person name="Babiker R."/>
            <person name="Drula E."/>
            <person name="Ayuso-Fernandez I."/>
            <person name="Pacheco R."/>
            <person name="Padilla G."/>
            <person name="Ferreira P."/>
            <person name="Barriuso J."/>
            <person name="Kellner H."/>
            <person name="Castanera R."/>
            <person name="Alfaro M."/>
            <person name="Ramirez L."/>
            <person name="Pisabarro A.G."/>
            <person name="Kuo A."/>
            <person name="Tritt A."/>
            <person name="Lipzen A."/>
            <person name="He G."/>
            <person name="Yan M."/>
            <person name="Ng V."/>
            <person name="Cullen D."/>
            <person name="Martin F."/>
            <person name="Rosso M.-N."/>
            <person name="Henrissat B."/>
            <person name="Hibbett D."/>
            <person name="Martinez A.T."/>
            <person name="Grigoriev I.V."/>
        </authorList>
    </citation>
    <scope>NUCLEOTIDE SEQUENCE</scope>
    <source>
        <strain evidence="2">CBS 506.95</strain>
    </source>
</reference>
<proteinExistence type="predicted"/>
<keyword evidence="1" id="KW-0175">Coiled coil</keyword>
<keyword evidence="3" id="KW-1185">Reference proteome</keyword>
<dbReference type="EMBL" id="MU157860">
    <property type="protein sequence ID" value="KAF9527564.1"/>
    <property type="molecule type" value="Genomic_DNA"/>
</dbReference>
<dbReference type="Gene3D" id="3.80.10.10">
    <property type="entry name" value="Ribonuclease Inhibitor"/>
    <property type="match status" value="1"/>
</dbReference>
<gene>
    <name evidence="2" type="ORF">CPB83DRAFT_391763</name>
</gene>
<evidence type="ECO:0000313" key="2">
    <source>
        <dbReference type="EMBL" id="KAF9527564.1"/>
    </source>
</evidence>
<dbReference type="OrthoDB" id="3221235at2759"/>
<name>A0A9P6EEI6_9AGAR</name>
<dbReference type="InterPro" id="IPR032675">
    <property type="entry name" value="LRR_dom_sf"/>
</dbReference>
<evidence type="ECO:0000256" key="1">
    <source>
        <dbReference type="SAM" id="Coils"/>
    </source>
</evidence>
<evidence type="ECO:0000313" key="3">
    <source>
        <dbReference type="Proteomes" id="UP000807306"/>
    </source>
</evidence>
<protein>
    <recommendedName>
        <fullName evidence="4">F-box domain-containing protein</fullName>
    </recommendedName>
</protein>
<accession>A0A9P6EEI6</accession>
<feature type="coiled-coil region" evidence="1">
    <location>
        <begin position="132"/>
        <end position="159"/>
    </location>
</feature>
<dbReference type="AlphaFoldDB" id="A0A9P6EEI6"/>
<evidence type="ECO:0008006" key="4">
    <source>
        <dbReference type="Google" id="ProtNLM"/>
    </source>
</evidence>